<sequence>MIEDFNAIPSLRFLTGSWIVSTISNRGDIAHSIKRCFSNVHQAEFHRIWEETKMHATEIVQSIEDIPKVLVEYMKALINPIFHHMKAMRTFYNFTRNFNSVNLEFPVTYWTPYGTIDTKRHEELIALDERNDIGFRYSLACHNCFEEILQQLFPLLTDAQRINFRIMDNNRELLSYWTIVCQMICLPCPI</sequence>
<accession>A0A8X6YKI1</accession>
<dbReference type="OrthoDB" id="10421956at2759"/>
<dbReference type="EMBL" id="BMAV01020850">
    <property type="protein sequence ID" value="GFY74620.1"/>
    <property type="molecule type" value="Genomic_DNA"/>
</dbReference>
<protein>
    <submittedName>
        <fullName evidence="1">Uncharacterized protein</fullName>
    </submittedName>
</protein>
<dbReference type="Proteomes" id="UP000886998">
    <property type="component" value="Unassembled WGS sequence"/>
</dbReference>
<name>A0A8X6YKI1_9ARAC</name>
<dbReference type="AlphaFoldDB" id="A0A8X6YKI1"/>
<organism evidence="1 2">
    <name type="scientific">Trichonephila inaurata madagascariensis</name>
    <dbReference type="NCBI Taxonomy" id="2747483"/>
    <lineage>
        <taxon>Eukaryota</taxon>
        <taxon>Metazoa</taxon>
        <taxon>Ecdysozoa</taxon>
        <taxon>Arthropoda</taxon>
        <taxon>Chelicerata</taxon>
        <taxon>Arachnida</taxon>
        <taxon>Araneae</taxon>
        <taxon>Araneomorphae</taxon>
        <taxon>Entelegynae</taxon>
        <taxon>Araneoidea</taxon>
        <taxon>Nephilidae</taxon>
        <taxon>Trichonephila</taxon>
        <taxon>Trichonephila inaurata</taxon>
    </lineage>
</organism>
<evidence type="ECO:0000313" key="2">
    <source>
        <dbReference type="Proteomes" id="UP000886998"/>
    </source>
</evidence>
<comment type="caution">
    <text evidence="1">The sequence shown here is derived from an EMBL/GenBank/DDBJ whole genome shotgun (WGS) entry which is preliminary data.</text>
</comment>
<proteinExistence type="predicted"/>
<reference evidence="1" key="1">
    <citation type="submission" date="2020-08" db="EMBL/GenBank/DDBJ databases">
        <title>Multicomponent nature underlies the extraordinary mechanical properties of spider dragline silk.</title>
        <authorList>
            <person name="Kono N."/>
            <person name="Nakamura H."/>
            <person name="Mori M."/>
            <person name="Yoshida Y."/>
            <person name="Ohtoshi R."/>
            <person name="Malay A.D."/>
            <person name="Moran D.A.P."/>
            <person name="Tomita M."/>
            <person name="Numata K."/>
            <person name="Arakawa K."/>
        </authorList>
    </citation>
    <scope>NUCLEOTIDE SEQUENCE</scope>
</reference>
<evidence type="ECO:0000313" key="1">
    <source>
        <dbReference type="EMBL" id="GFY74620.1"/>
    </source>
</evidence>
<gene>
    <name evidence="1" type="ORF">TNIN_881</name>
</gene>
<keyword evidence="2" id="KW-1185">Reference proteome</keyword>